<sequence>MKIIATSIFVEDQARAQQFYTEILGFELKHNIDMGGPKWLTVKENNSTNPVEIVLEPNDNPIAKDYQTRLFNEGIPATMFATENLKKEYELLKARGVRFTQEPYAMGDIKLAIFDDTCGNLIQLIEQ</sequence>
<feature type="domain" description="VOC" evidence="1">
    <location>
        <begin position="1"/>
        <end position="127"/>
    </location>
</feature>
<dbReference type="PROSITE" id="PS51819">
    <property type="entry name" value="VOC"/>
    <property type="match status" value="1"/>
</dbReference>
<dbReference type="Pfam" id="PF00903">
    <property type="entry name" value="Glyoxalase"/>
    <property type="match status" value="1"/>
</dbReference>
<dbReference type="InterPro" id="IPR029068">
    <property type="entry name" value="Glyas_Bleomycin-R_OHBP_Dase"/>
</dbReference>
<dbReference type="InterPro" id="IPR004360">
    <property type="entry name" value="Glyas_Fos-R_dOase_dom"/>
</dbReference>
<reference evidence="2 3" key="1">
    <citation type="submission" date="2020-10" db="EMBL/GenBank/DDBJ databases">
        <title>Closed genome sequences of Staphylococcus lloydii sp. nov. and Staphylococcus durrellii sp. nov. Isolated from Captive Fruit Bats (Pteropus livingstonii).</title>
        <authorList>
            <person name="Fountain K."/>
        </authorList>
    </citation>
    <scope>NUCLEOTIDE SEQUENCE [LARGE SCALE GENOMIC DNA]</scope>
    <source>
        <strain evidence="2 3">23_2_7_LY</strain>
    </source>
</reference>
<proteinExistence type="predicted"/>
<protein>
    <submittedName>
        <fullName evidence="2">VOC family protein</fullName>
    </submittedName>
</protein>
<dbReference type="PANTHER" id="PTHR36437">
    <property type="entry name" value="GLYOXALASE/BLEOMYCIN RESISTANCE PROTEIN/DIOXYGENASE"/>
    <property type="match status" value="1"/>
</dbReference>
<dbReference type="CDD" id="cd07263">
    <property type="entry name" value="VOC_like"/>
    <property type="match status" value="1"/>
</dbReference>
<dbReference type="SUPFAM" id="SSF54593">
    <property type="entry name" value="Glyoxalase/Bleomycin resistance protein/Dihydroxybiphenyl dioxygenase"/>
    <property type="match status" value="1"/>
</dbReference>
<dbReference type="KEGG" id="sllo:ISP08_12160"/>
<gene>
    <name evidence="2" type="ORF">ISP08_12160</name>
</gene>
<dbReference type="EMBL" id="CP064056">
    <property type="protein sequence ID" value="QPM75054.1"/>
    <property type="molecule type" value="Genomic_DNA"/>
</dbReference>
<evidence type="ECO:0000259" key="1">
    <source>
        <dbReference type="PROSITE" id="PS51819"/>
    </source>
</evidence>
<dbReference type="AlphaFoldDB" id="A0A7T1AZT5"/>
<evidence type="ECO:0000313" key="2">
    <source>
        <dbReference type="EMBL" id="QPM75054.1"/>
    </source>
</evidence>
<keyword evidence="3" id="KW-1185">Reference proteome</keyword>
<dbReference type="RefSeq" id="WP_195718807.1">
    <property type="nucleotide sequence ID" value="NZ_CP064056.1"/>
</dbReference>
<evidence type="ECO:0000313" key="3">
    <source>
        <dbReference type="Proteomes" id="UP000594455"/>
    </source>
</evidence>
<dbReference type="Gene3D" id="3.10.180.10">
    <property type="entry name" value="2,3-Dihydroxybiphenyl 1,2-Dioxygenase, domain 1"/>
    <property type="match status" value="1"/>
</dbReference>
<dbReference type="InterPro" id="IPR037523">
    <property type="entry name" value="VOC_core"/>
</dbReference>
<accession>A0A7T1AZT5</accession>
<dbReference type="PANTHER" id="PTHR36437:SF2">
    <property type="entry name" value="GLYOXALASE_BLEOMYCIN RESISTANCE PROTEIN_DIOXYGENASE"/>
    <property type="match status" value="1"/>
</dbReference>
<name>A0A7T1AZT5_9STAP</name>
<dbReference type="Proteomes" id="UP000594455">
    <property type="component" value="Chromosome"/>
</dbReference>
<organism evidence="2 3">
    <name type="scientific">Staphylococcus lloydii</name>
    <dbReference type="NCBI Taxonomy" id="2781774"/>
    <lineage>
        <taxon>Bacteria</taxon>
        <taxon>Bacillati</taxon>
        <taxon>Bacillota</taxon>
        <taxon>Bacilli</taxon>
        <taxon>Bacillales</taxon>
        <taxon>Staphylococcaceae</taxon>
        <taxon>Staphylococcus</taxon>
    </lineage>
</organism>